<reference evidence="2" key="1">
    <citation type="journal article" date="2023" name="BMC Genomics">
        <title>Chromosome-level genome assemblies of Cutaneotrichosporon spp. (Trichosporonales, Basidiomycota) reveal imbalanced evolution between nucleotide sequences and chromosome synteny.</title>
        <authorList>
            <person name="Kobayashi Y."/>
            <person name="Kayamori A."/>
            <person name="Aoki K."/>
            <person name="Shiwa Y."/>
            <person name="Matsutani M."/>
            <person name="Fujita N."/>
            <person name="Sugita T."/>
            <person name="Iwasaki W."/>
            <person name="Tanaka N."/>
            <person name="Takashima M."/>
        </authorList>
    </citation>
    <scope>NUCLEOTIDE SEQUENCE</scope>
    <source>
        <strain evidence="2">HIS019</strain>
    </source>
</reference>
<dbReference type="AlphaFoldDB" id="A0AA48QYG0"/>
<evidence type="ECO:0000313" key="3">
    <source>
        <dbReference type="Proteomes" id="UP001233271"/>
    </source>
</evidence>
<dbReference type="EMBL" id="AP028217">
    <property type="protein sequence ID" value="BEI94308.1"/>
    <property type="molecule type" value="Genomic_DNA"/>
</dbReference>
<gene>
    <name evidence="2" type="ORF">CcaverHIS019_0607670</name>
</gene>
<sequence length="449" mass="50842">MSCTETTTAAASPTRRVIPPPPLRADVLKKVLLKLSNDANADTKPRFNLPQKVLNHVLDFVPCSDLAPLLTVNSSYYRATKPQFFRELNLTKDGKVGGWGYDLVDTWTEDGSRPVFKVEWLSRVTTVLTIEAHKSGSCDWLSQLDLPLLHTIRLPNDVHRSIANKTCLTPCGIHALKAANVVHTDLSWDPILGTTTNFAKGTVQTYTAFLADNGIRRERRWADPMATAFTSTVRITYVFPVVPFPRREPKAPVATRKSDDLDNKHSCGDHDRPRGTEKPIIECQPLAAIPKGMPYSLETYRELTNDCDHNGNCIHIHFLNCIWSMNDAFWCHILTSKAEFVFVGLDELVSSILVDRQHTKRADSHLAFLAKVQAAEFLELVNSLHQVCPDVDRKEVAQFDAAFKKYHSGDLRAPFRVMRHEHWQLSSGAKIAMLRKDHEKWQRALERQF</sequence>
<evidence type="ECO:0000256" key="1">
    <source>
        <dbReference type="SAM" id="MobiDB-lite"/>
    </source>
</evidence>
<feature type="region of interest" description="Disordered" evidence="1">
    <location>
        <begin position="250"/>
        <end position="277"/>
    </location>
</feature>
<dbReference type="Proteomes" id="UP001233271">
    <property type="component" value="Chromosome 6"/>
</dbReference>
<accession>A0AA48QYG0</accession>
<organism evidence="2 3">
    <name type="scientific">Cutaneotrichosporon cavernicola</name>
    <dbReference type="NCBI Taxonomy" id="279322"/>
    <lineage>
        <taxon>Eukaryota</taxon>
        <taxon>Fungi</taxon>
        <taxon>Dikarya</taxon>
        <taxon>Basidiomycota</taxon>
        <taxon>Agaricomycotina</taxon>
        <taxon>Tremellomycetes</taxon>
        <taxon>Trichosporonales</taxon>
        <taxon>Trichosporonaceae</taxon>
        <taxon>Cutaneotrichosporon</taxon>
    </lineage>
</organism>
<dbReference type="RefSeq" id="XP_060459573.1">
    <property type="nucleotide sequence ID" value="XM_060603262.1"/>
</dbReference>
<keyword evidence="3" id="KW-1185">Reference proteome</keyword>
<proteinExistence type="predicted"/>
<evidence type="ECO:0000313" key="2">
    <source>
        <dbReference type="EMBL" id="BEI94308.1"/>
    </source>
</evidence>
<evidence type="ECO:0008006" key="4">
    <source>
        <dbReference type="Google" id="ProtNLM"/>
    </source>
</evidence>
<protein>
    <recommendedName>
        <fullName evidence="4">F-box domain-containing protein</fullName>
    </recommendedName>
</protein>
<dbReference type="KEGG" id="ccac:CcaHIS019_0607670"/>
<name>A0AA48QYG0_9TREE</name>
<dbReference type="GeneID" id="85498178"/>